<keyword evidence="1" id="KW-0805">Transcription regulation</keyword>
<dbReference type="SUPFAM" id="SSF46785">
    <property type="entry name" value="Winged helix' DNA-binding domain"/>
    <property type="match status" value="1"/>
</dbReference>
<dbReference type="PROSITE" id="PS50995">
    <property type="entry name" value="HTH_MARR_2"/>
    <property type="match status" value="1"/>
</dbReference>
<dbReference type="InterPro" id="IPR000835">
    <property type="entry name" value="HTH_MarR-typ"/>
</dbReference>
<dbReference type="InterPro" id="IPR036388">
    <property type="entry name" value="WH-like_DNA-bd_sf"/>
</dbReference>
<evidence type="ECO:0000256" key="3">
    <source>
        <dbReference type="ARBA" id="ARBA00023163"/>
    </source>
</evidence>
<dbReference type="PANTHER" id="PTHR42756:SF1">
    <property type="entry name" value="TRANSCRIPTIONAL REPRESSOR OF EMRAB OPERON"/>
    <property type="match status" value="1"/>
</dbReference>
<name>A0ABW1RIZ3_9LACO</name>
<dbReference type="SMART" id="SM00347">
    <property type="entry name" value="HTH_MARR"/>
    <property type="match status" value="1"/>
</dbReference>
<keyword evidence="3" id="KW-0804">Transcription</keyword>
<evidence type="ECO:0000256" key="2">
    <source>
        <dbReference type="ARBA" id="ARBA00023125"/>
    </source>
</evidence>
<protein>
    <submittedName>
        <fullName evidence="6">MarR family winged helix-turn-helix transcriptional regulator</fullName>
    </submittedName>
</protein>
<dbReference type="PROSITE" id="PS50943">
    <property type="entry name" value="HTH_CROC1"/>
    <property type="match status" value="1"/>
</dbReference>
<dbReference type="InterPro" id="IPR023187">
    <property type="entry name" value="Tscrpt_reg_MarR-type_CS"/>
</dbReference>
<dbReference type="EMBL" id="JBHSSL010000093">
    <property type="protein sequence ID" value="MFC6171114.1"/>
    <property type="molecule type" value="Genomic_DNA"/>
</dbReference>
<accession>A0ABW1RIZ3</accession>
<dbReference type="InterPro" id="IPR036390">
    <property type="entry name" value="WH_DNA-bd_sf"/>
</dbReference>
<proteinExistence type="predicted"/>
<evidence type="ECO:0000259" key="5">
    <source>
        <dbReference type="PROSITE" id="PS50995"/>
    </source>
</evidence>
<feature type="domain" description="HTH cro/C1-type" evidence="4">
    <location>
        <begin position="41"/>
        <end position="69"/>
    </location>
</feature>
<dbReference type="PROSITE" id="PS01117">
    <property type="entry name" value="HTH_MARR_1"/>
    <property type="match status" value="1"/>
</dbReference>
<dbReference type="InterPro" id="IPR001387">
    <property type="entry name" value="Cro/C1-type_HTH"/>
</dbReference>
<gene>
    <name evidence="6" type="ORF">ACFQGP_11120</name>
</gene>
<dbReference type="Gene3D" id="1.10.10.10">
    <property type="entry name" value="Winged helix-like DNA-binding domain superfamily/Winged helix DNA-binding domain"/>
    <property type="match status" value="1"/>
</dbReference>
<dbReference type="Pfam" id="PF12802">
    <property type="entry name" value="MarR_2"/>
    <property type="match status" value="1"/>
</dbReference>
<evidence type="ECO:0000256" key="1">
    <source>
        <dbReference type="ARBA" id="ARBA00023015"/>
    </source>
</evidence>
<evidence type="ECO:0000259" key="4">
    <source>
        <dbReference type="PROSITE" id="PS50943"/>
    </source>
</evidence>
<reference evidence="7" key="1">
    <citation type="journal article" date="2019" name="Int. J. Syst. Evol. Microbiol.">
        <title>The Global Catalogue of Microorganisms (GCM) 10K type strain sequencing project: providing services to taxonomists for standard genome sequencing and annotation.</title>
        <authorList>
            <consortium name="The Broad Institute Genomics Platform"/>
            <consortium name="The Broad Institute Genome Sequencing Center for Infectious Disease"/>
            <person name="Wu L."/>
            <person name="Ma J."/>
        </authorList>
    </citation>
    <scope>NUCLEOTIDE SEQUENCE [LARGE SCALE GENOMIC DNA]</scope>
    <source>
        <strain evidence="7">CCM 8904</strain>
    </source>
</reference>
<keyword evidence="2" id="KW-0238">DNA-binding</keyword>
<feature type="domain" description="HTH marR-type" evidence="5">
    <location>
        <begin position="7"/>
        <end position="138"/>
    </location>
</feature>
<dbReference type="PANTHER" id="PTHR42756">
    <property type="entry name" value="TRANSCRIPTIONAL REGULATOR, MARR"/>
    <property type="match status" value="1"/>
</dbReference>
<sequence length="155" mass="17801">MDKDHNNSELLGQLFMTLAQVMTQNRFLEEFGLTRLQAIALRNVYKHPGITMTELAKTIGITRPQLTRIISILEERGLVRRQHNEENRRIVNVYRTEKGEAVVKQHMQLVQQRIQAQIDTLGVKDRETLSLSLQTSINLMVKANIIKADSIGDDH</sequence>
<comment type="caution">
    <text evidence="6">The sequence shown here is derived from an EMBL/GenBank/DDBJ whole genome shotgun (WGS) entry which is preliminary data.</text>
</comment>
<evidence type="ECO:0000313" key="7">
    <source>
        <dbReference type="Proteomes" id="UP001596289"/>
    </source>
</evidence>
<dbReference type="RefSeq" id="WP_125554000.1">
    <property type="nucleotide sequence ID" value="NZ_JBHSSL010000093.1"/>
</dbReference>
<keyword evidence="7" id="KW-1185">Reference proteome</keyword>
<dbReference type="PRINTS" id="PR00598">
    <property type="entry name" value="HTHMARR"/>
</dbReference>
<organism evidence="6 7">
    <name type="scientific">Loigolactobacillus jiayinensis</name>
    <dbReference type="NCBI Taxonomy" id="2486016"/>
    <lineage>
        <taxon>Bacteria</taxon>
        <taxon>Bacillati</taxon>
        <taxon>Bacillota</taxon>
        <taxon>Bacilli</taxon>
        <taxon>Lactobacillales</taxon>
        <taxon>Lactobacillaceae</taxon>
        <taxon>Loigolactobacillus</taxon>
    </lineage>
</organism>
<evidence type="ECO:0000313" key="6">
    <source>
        <dbReference type="EMBL" id="MFC6171114.1"/>
    </source>
</evidence>
<dbReference type="Proteomes" id="UP001596289">
    <property type="component" value="Unassembled WGS sequence"/>
</dbReference>